<evidence type="ECO:0000256" key="4">
    <source>
        <dbReference type="ARBA" id="ARBA00022801"/>
    </source>
</evidence>
<evidence type="ECO:0000256" key="2">
    <source>
        <dbReference type="ARBA" id="ARBA00008891"/>
    </source>
</evidence>
<evidence type="ECO:0000256" key="7">
    <source>
        <dbReference type="PROSITE-ProRule" id="PRU10040"/>
    </source>
</evidence>
<feature type="domain" description="Pectinesterase catalytic" evidence="10">
    <location>
        <begin position="41"/>
        <end position="292"/>
    </location>
</feature>
<gene>
    <name evidence="11" type="ORF">EJ06DRAFT_485286</name>
</gene>
<dbReference type="EC" id="3.1.1.11" evidence="3 8"/>
<proteinExistence type="inferred from homology"/>
<dbReference type="InterPro" id="IPR012334">
    <property type="entry name" value="Pectin_lyas_fold"/>
</dbReference>
<keyword evidence="9" id="KW-0732">Signal</keyword>
<dbReference type="EMBL" id="ML996687">
    <property type="protein sequence ID" value="KAF2404905.1"/>
    <property type="molecule type" value="Genomic_DNA"/>
</dbReference>
<evidence type="ECO:0000256" key="6">
    <source>
        <dbReference type="ARBA" id="ARBA00047928"/>
    </source>
</evidence>
<protein>
    <recommendedName>
        <fullName evidence="3 8">Pectinesterase</fullName>
        <ecNumber evidence="3 8">3.1.1.11</ecNumber>
    </recommendedName>
</protein>
<evidence type="ECO:0000256" key="3">
    <source>
        <dbReference type="ARBA" id="ARBA00013229"/>
    </source>
</evidence>
<accession>A0A6G1IA93</accession>
<evidence type="ECO:0000313" key="12">
    <source>
        <dbReference type="Proteomes" id="UP000799640"/>
    </source>
</evidence>
<dbReference type="AlphaFoldDB" id="A0A6G1IA93"/>
<name>A0A6G1IA93_9PEZI</name>
<dbReference type="Pfam" id="PF01095">
    <property type="entry name" value="Pectinesterase"/>
    <property type="match status" value="1"/>
</dbReference>
<dbReference type="OrthoDB" id="2019149at2759"/>
<sequence length="326" mass="34302">MLLLPLLLLLPPTSSTLLPRQSTKSRLTPPPGCLSVGPTQAHKTLTAGLAALPPSRQSCIFLHPGTYAGQTNITSRTALLTIYGSTSDTSDFRANTATLTNTLSSPDAGSLIASATLHVDVPHFAMYNVNVRNGYGKGKQAVALSATGTHVYHGVALSSYQDTLYARAGTQLYTSSHITGAVDYIFGMASVWISHSVLTSTGSGAITASGRSTPSDPAWIVISKSKIEGKEDLKGRVLLGRPWRVHARVMFQECVLGDVVSKSGWGPMAKDAKPLFYEYANTGPGAGGKERKMSTAAKGLVGVEEVLGRGWREWAGDVAAGSVDGK</sequence>
<dbReference type="PANTHER" id="PTHR31321:SF57">
    <property type="entry name" value="PECTINESTERASE 53-RELATED"/>
    <property type="match status" value="1"/>
</dbReference>
<dbReference type="Proteomes" id="UP000799640">
    <property type="component" value="Unassembled WGS sequence"/>
</dbReference>
<comment type="similarity">
    <text evidence="2">Belongs to the pectinesterase family.</text>
</comment>
<keyword evidence="12" id="KW-1185">Reference proteome</keyword>
<reference evidence="11" key="1">
    <citation type="journal article" date="2020" name="Stud. Mycol.">
        <title>101 Dothideomycetes genomes: a test case for predicting lifestyles and emergence of pathogens.</title>
        <authorList>
            <person name="Haridas S."/>
            <person name="Albert R."/>
            <person name="Binder M."/>
            <person name="Bloem J."/>
            <person name="Labutti K."/>
            <person name="Salamov A."/>
            <person name="Andreopoulos B."/>
            <person name="Baker S."/>
            <person name="Barry K."/>
            <person name="Bills G."/>
            <person name="Bluhm B."/>
            <person name="Cannon C."/>
            <person name="Castanera R."/>
            <person name="Culley D."/>
            <person name="Daum C."/>
            <person name="Ezra D."/>
            <person name="Gonzalez J."/>
            <person name="Henrissat B."/>
            <person name="Kuo A."/>
            <person name="Liang C."/>
            <person name="Lipzen A."/>
            <person name="Lutzoni F."/>
            <person name="Magnuson J."/>
            <person name="Mondo S."/>
            <person name="Nolan M."/>
            <person name="Ohm R."/>
            <person name="Pangilinan J."/>
            <person name="Park H.-J."/>
            <person name="Ramirez L."/>
            <person name="Alfaro M."/>
            <person name="Sun H."/>
            <person name="Tritt A."/>
            <person name="Yoshinaga Y."/>
            <person name="Zwiers L.-H."/>
            <person name="Turgeon B."/>
            <person name="Goodwin S."/>
            <person name="Spatafora J."/>
            <person name="Crous P."/>
            <person name="Grigoriev I."/>
        </authorList>
    </citation>
    <scope>NUCLEOTIDE SEQUENCE</scope>
    <source>
        <strain evidence="11">CBS 262.69</strain>
    </source>
</reference>
<dbReference type="PROSITE" id="PS00503">
    <property type="entry name" value="PECTINESTERASE_2"/>
    <property type="match status" value="1"/>
</dbReference>
<evidence type="ECO:0000256" key="5">
    <source>
        <dbReference type="ARBA" id="ARBA00023085"/>
    </source>
</evidence>
<keyword evidence="4 8" id="KW-0378">Hydrolase</keyword>
<dbReference type="UniPathway" id="UPA00545">
    <property type="reaction ID" value="UER00823"/>
</dbReference>
<organism evidence="11 12">
    <name type="scientific">Trichodelitschia bisporula</name>
    <dbReference type="NCBI Taxonomy" id="703511"/>
    <lineage>
        <taxon>Eukaryota</taxon>
        <taxon>Fungi</taxon>
        <taxon>Dikarya</taxon>
        <taxon>Ascomycota</taxon>
        <taxon>Pezizomycotina</taxon>
        <taxon>Dothideomycetes</taxon>
        <taxon>Dothideomycetes incertae sedis</taxon>
        <taxon>Phaeotrichales</taxon>
        <taxon>Phaeotrichaceae</taxon>
        <taxon>Trichodelitschia</taxon>
    </lineage>
</organism>
<dbReference type="GO" id="GO:0042545">
    <property type="term" value="P:cell wall modification"/>
    <property type="evidence" value="ECO:0007669"/>
    <property type="project" value="UniProtKB-UniRule"/>
</dbReference>
<evidence type="ECO:0000256" key="9">
    <source>
        <dbReference type="SAM" id="SignalP"/>
    </source>
</evidence>
<comment type="pathway">
    <text evidence="1 8">Glycan metabolism; pectin degradation; 2-dehydro-3-deoxy-D-gluconate from pectin: step 1/5.</text>
</comment>
<feature type="signal peptide" evidence="9">
    <location>
        <begin position="1"/>
        <end position="15"/>
    </location>
</feature>
<dbReference type="InterPro" id="IPR011050">
    <property type="entry name" value="Pectin_lyase_fold/virulence"/>
</dbReference>
<keyword evidence="5 8" id="KW-0063">Aspartyl esterase</keyword>
<dbReference type="PANTHER" id="PTHR31321">
    <property type="entry name" value="ACYL-COA THIOESTER HYDROLASE YBHC-RELATED"/>
    <property type="match status" value="1"/>
</dbReference>
<evidence type="ECO:0000256" key="1">
    <source>
        <dbReference type="ARBA" id="ARBA00005184"/>
    </source>
</evidence>
<dbReference type="SUPFAM" id="SSF51126">
    <property type="entry name" value="Pectin lyase-like"/>
    <property type="match status" value="1"/>
</dbReference>
<comment type="function">
    <text evidence="8">Involved in maceration and soft-rotting of plant tissue.</text>
</comment>
<comment type="catalytic activity">
    <reaction evidence="6 8">
        <text>[(1-&gt;4)-alpha-D-galacturonosyl methyl ester](n) + n H2O = [(1-&gt;4)-alpha-D-galacturonosyl](n) + n methanol + n H(+)</text>
        <dbReference type="Rhea" id="RHEA:22380"/>
        <dbReference type="Rhea" id="RHEA-COMP:14570"/>
        <dbReference type="Rhea" id="RHEA-COMP:14573"/>
        <dbReference type="ChEBI" id="CHEBI:15377"/>
        <dbReference type="ChEBI" id="CHEBI:15378"/>
        <dbReference type="ChEBI" id="CHEBI:17790"/>
        <dbReference type="ChEBI" id="CHEBI:140522"/>
        <dbReference type="ChEBI" id="CHEBI:140523"/>
        <dbReference type="EC" id="3.1.1.11"/>
    </reaction>
</comment>
<comment type="subcellular location">
    <subcellularLocation>
        <location evidence="8">Secreted</location>
    </subcellularLocation>
</comment>
<keyword evidence="8" id="KW-0961">Cell wall biogenesis/degradation</keyword>
<evidence type="ECO:0000256" key="8">
    <source>
        <dbReference type="RuleBase" id="RU000589"/>
    </source>
</evidence>
<evidence type="ECO:0000313" key="11">
    <source>
        <dbReference type="EMBL" id="KAF2404905.1"/>
    </source>
</evidence>
<dbReference type="GO" id="GO:0005576">
    <property type="term" value="C:extracellular region"/>
    <property type="evidence" value="ECO:0007669"/>
    <property type="project" value="UniProtKB-SubCell"/>
</dbReference>
<dbReference type="GO" id="GO:0045490">
    <property type="term" value="P:pectin catabolic process"/>
    <property type="evidence" value="ECO:0007669"/>
    <property type="project" value="UniProtKB-UniRule"/>
</dbReference>
<dbReference type="GO" id="GO:0030599">
    <property type="term" value="F:pectinesterase activity"/>
    <property type="evidence" value="ECO:0007669"/>
    <property type="project" value="UniProtKB-UniRule"/>
</dbReference>
<dbReference type="InterPro" id="IPR033131">
    <property type="entry name" value="Pectinesterase_Asp_AS"/>
</dbReference>
<evidence type="ECO:0000259" key="10">
    <source>
        <dbReference type="Pfam" id="PF01095"/>
    </source>
</evidence>
<dbReference type="Gene3D" id="2.160.20.10">
    <property type="entry name" value="Single-stranded right-handed beta-helix, Pectin lyase-like"/>
    <property type="match status" value="1"/>
</dbReference>
<feature type="chain" id="PRO_5026134145" description="Pectinesterase" evidence="9">
    <location>
        <begin position="16"/>
        <end position="326"/>
    </location>
</feature>
<feature type="active site" evidence="7">
    <location>
        <position position="183"/>
    </location>
</feature>
<keyword evidence="8" id="KW-0964">Secreted</keyword>
<dbReference type="InterPro" id="IPR000070">
    <property type="entry name" value="Pectinesterase_cat"/>
</dbReference>